<dbReference type="EMBL" id="AKQH01000009">
    <property type="protein sequence ID" value="EJC26260.1"/>
    <property type="molecule type" value="Genomic_DNA"/>
</dbReference>
<comment type="caution">
    <text evidence="1">The sequence shown here is derived from an EMBL/GenBank/DDBJ whole genome shotgun (WGS) entry which is preliminary data.</text>
</comment>
<gene>
    <name evidence="1" type="ORF">HPHPP11B_1452</name>
</gene>
<evidence type="ECO:0000313" key="1">
    <source>
        <dbReference type="EMBL" id="EJC26260.1"/>
    </source>
</evidence>
<name>I9YCA7_HELPX</name>
<organism evidence="1 2">
    <name type="scientific">Helicobacter pylori Hp P-11b</name>
    <dbReference type="NCBI Taxonomy" id="992106"/>
    <lineage>
        <taxon>Bacteria</taxon>
        <taxon>Pseudomonadati</taxon>
        <taxon>Campylobacterota</taxon>
        <taxon>Epsilonproteobacteria</taxon>
        <taxon>Campylobacterales</taxon>
        <taxon>Helicobacteraceae</taxon>
        <taxon>Helicobacter</taxon>
    </lineage>
</organism>
<dbReference type="Proteomes" id="UP000005601">
    <property type="component" value="Unassembled WGS sequence"/>
</dbReference>
<evidence type="ECO:0000313" key="2">
    <source>
        <dbReference type="Proteomes" id="UP000005601"/>
    </source>
</evidence>
<proteinExistence type="predicted"/>
<reference evidence="1 2" key="1">
    <citation type="submission" date="2012-05" db="EMBL/GenBank/DDBJ databases">
        <title>Genome sequence of Helicobacter pylori Hp P-11b.</title>
        <authorList>
            <person name="Blanchard T.G."/>
            <person name="Czinn S.J."/>
            <person name="McCracken C."/>
            <person name="Abolude K."/>
            <person name="Maroo A."/>
            <person name="Santana-Cruz I."/>
            <person name="Tallon L.J."/>
            <person name="Ficke F.W.F."/>
        </authorList>
    </citation>
    <scope>NUCLEOTIDE SEQUENCE [LARGE SCALE GENOMIC DNA]</scope>
    <source>
        <strain evidence="1 2">Hp P-11b</strain>
    </source>
</reference>
<dbReference type="AlphaFoldDB" id="I9YCA7"/>
<protein>
    <submittedName>
        <fullName evidence="1">Uncharacterized protein</fullName>
    </submittedName>
</protein>
<accession>I9YCA7</accession>
<sequence length="46" mass="5319">MSKLLDLLLYQALLLRKLKGGIKNYTENNLLNPYILKTMFSVSLFS</sequence>